<organism evidence="2 3">
    <name type="scientific">Neophocaena asiaeorientalis asiaeorientalis</name>
    <name type="common">Yangtze finless porpoise</name>
    <name type="synonym">Neophocaena phocaenoides subsp. asiaeorientalis</name>
    <dbReference type="NCBI Taxonomy" id="1706337"/>
    <lineage>
        <taxon>Eukaryota</taxon>
        <taxon>Metazoa</taxon>
        <taxon>Chordata</taxon>
        <taxon>Craniata</taxon>
        <taxon>Vertebrata</taxon>
        <taxon>Euteleostomi</taxon>
        <taxon>Mammalia</taxon>
        <taxon>Eutheria</taxon>
        <taxon>Laurasiatheria</taxon>
        <taxon>Artiodactyla</taxon>
        <taxon>Whippomorpha</taxon>
        <taxon>Cetacea</taxon>
        <taxon>Odontoceti</taxon>
        <taxon>Phocoenidae</taxon>
        <taxon>Neophocaena</taxon>
    </lineage>
</organism>
<feature type="compositionally biased region" description="Low complexity" evidence="1">
    <location>
        <begin position="135"/>
        <end position="145"/>
    </location>
</feature>
<reference evidence="3" key="1">
    <citation type="submission" date="2025-08" db="UniProtKB">
        <authorList>
            <consortium name="RefSeq"/>
        </authorList>
    </citation>
    <scope>IDENTIFICATION</scope>
    <source>
        <tissue evidence="3">Meat</tissue>
    </source>
</reference>
<feature type="region of interest" description="Disordered" evidence="1">
    <location>
        <begin position="114"/>
        <end position="162"/>
    </location>
</feature>
<protein>
    <submittedName>
        <fullName evidence="3">Uncharacterized protein LOC112412146</fullName>
    </submittedName>
</protein>
<dbReference type="GeneID" id="112412146"/>
<dbReference type="RefSeq" id="XP_024619437.1">
    <property type="nucleotide sequence ID" value="XM_024763669.1"/>
</dbReference>
<dbReference type="AlphaFoldDB" id="A0A341D051"/>
<gene>
    <name evidence="3" type="primary">LOC112412146</name>
</gene>
<evidence type="ECO:0000256" key="1">
    <source>
        <dbReference type="SAM" id="MobiDB-lite"/>
    </source>
</evidence>
<name>A0A341D051_NEOAA</name>
<accession>A0A341D051</accession>
<keyword evidence="2" id="KW-1185">Reference proteome</keyword>
<dbReference type="InParanoid" id="A0A341D051"/>
<sequence length="242" mass="25256">MLDVRNPTQPSASTRGSAGDALPCPPGHRPDHAEPELPPPAPDSYRARPPLTHGAAPPRPGFGSLTPGLTWKPRRLEPRRLLGSAALAQPGSSACTPPGHCHGAVGVIYSRKGRCKQPGGGNTGGPAGGRRGDRAGVAGAWAPSAAEPPPRTGRSRPRVSGVPGAAVLRRRPGPRPPWTPDEIFGPAGLGSFMVLWGPFLSLDRETRGKVLQSFTFQTARPAPTDGSYREASLNFIEGAVIH</sequence>
<dbReference type="KEGG" id="nasi:112412146"/>
<proteinExistence type="predicted"/>
<feature type="compositionally biased region" description="Polar residues" evidence="1">
    <location>
        <begin position="1"/>
        <end position="16"/>
    </location>
</feature>
<feature type="compositionally biased region" description="Gly residues" evidence="1">
    <location>
        <begin position="118"/>
        <end position="129"/>
    </location>
</feature>
<evidence type="ECO:0000313" key="2">
    <source>
        <dbReference type="Proteomes" id="UP000252040"/>
    </source>
</evidence>
<dbReference type="Proteomes" id="UP000252040">
    <property type="component" value="Unplaced"/>
</dbReference>
<feature type="region of interest" description="Disordered" evidence="1">
    <location>
        <begin position="1"/>
        <end position="77"/>
    </location>
</feature>
<evidence type="ECO:0000313" key="3">
    <source>
        <dbReference type="RefSeq" id="XP_024619437.1"/>
    </source>
</evidence>